<sequence>MTALYGETITIPCNSGAPAPADLMFVKWKYEKADGTPGDLLIKQAQSDQPTVQATDDLCPAGQHRRQVQPAHH</sequence>
<name>A0ACD3R4U6_LARCR</name>
<protein>
    <submittedName>
        <fullName evidence="1">Uncharacterized protein</fullName>
    </submittedName>
</protein>
<evidence type="ECO:0000313" key="2">
    <source>
        <dbReference type="Proteomes" id="UP000793456"/>
    </source>
</evidence>
<evidence type="ECO:0000313" key="1">
    <source>
        <dbReference type="EMBL" id="TMS14430.1"/>
    </source>
</evidence>
<proteinExistence type="predicted"/>
<reference evidence="1" key="1">
    <citation type="submission" date="2018-11" db="EMBL/GenBank/DDBJ databases">
        <title>The sequence and de novo assembly of Larimichthys crocea genome using PacBio and Hi-C technologies.</title>
        <authorList>
            <person name="Xu P."/>
            <person name="Chen B."/>
            <person name="Zhou Z."/>
            <person name="Ke Q."/>
            <person name="Wu Y."/>
            <person name="Bai H."/>
            <person name="Pu F."/>
        </authorList>
    </citation>
    <scope>NUCLEOTIDE SEQUENCE</scope>
    <source>
        <tissue evidence="1">Muscle</tissue>
    </source>
</reference>
<keyword evidence="2" id="KW-1185">Reference proteome</keyword>
<organism evidence="1 2">
    <name type="scientific">Larimichthys crocea</name>
    <name type="common">Large yellow croaker</name>
    <name type="synonym">Pseudosciaena crocea</name>
    <dbReference type="NCBI Taxonomy" id="215358"/>
    <lineage>
        <taxon>Eukaryota</taxon>
        <taxon>Metazoa</taxon>
        <taxon>Chordata</taxon>
        <taxon>Craniata</taxon>
        <taxon>Vertebrata</taxon>
        <taxon>Euteleostomi</taxon>
        <taxon>Actinopterygii</taxon>
        <taxon>Neopterygii</taxon>
        <taxon>Teleostei</taxon>
        <taxon>Neoteleostei</taxon>
        <taxon>Acanthomorphata</taxon>
        <taxon>Eupercaria</taxon>
        <taxon>Sciaenidae</taxon>
        <taxon>Larimichthys</taxon>
    </lineage>
</organism>
<dbReference type="EMBL" id="CM011683">
    <property type="protein sequence ID" value="TMS14430.1"/>
    <property type="molecule type" value="Genomic_DNA"/>
</dbReference>
<dbReference type="Proteomes" id="UP000793456">
    <property type="component" value="Chromosome X"/>
</dbReference>
<accession>A0ACD3R4U6</accession>
<gene>
    <name evidence="1" type="ORF">E3U43_022910</name>
</gene>
<comment type="caution">
    <text evidence="1">The sequence shown here is derived from an EMBL/GenBank/DDBJ whole genome shotgun (WGS) entry which is preliminary data.</text>
</comment>